<comment type="caution">
    <text evidence="1">The sequence shown here is derived from an EMBL/GenBank/DDBJ whole genome shotgun (WGS) entry which is preliminary data.</text>
</comment>
<dbReference type="InterPro" id="IPR024411">
    <property type="entry name" value="Tail_terminator_phage"/>
</dbReference>
<accession>A0A0F9ULG3</accession>
<dbReference type="EMBL" id="LAZR01000929">
    <property type="protein sequence ID" value="KKN54428.1"/>
    <property type="molecule type" value="Genomic_DNA"/>
</dbReference>
<dbReference type="Pfam" id="PF12691">
    <property type="entry name" value="Phage_tail_terminator_6"/>
    <property type="match status" value="1"/>
</dbReference>
<protein>
    <submittedName>
        <fullName evidence="1">Uncharacterized protein</fullName>
    </submittedName>
</protein>
<evidence type="ECO:0000313" key="1">
    <source>
        <dbReference type="EMBL" id="KKN54428.1"/>
    </source>
</evidence>
<dbReference type="AlphaFoldDB" id="A0A0F9ULG3"/>
<reference evidence="1" key="1">
    <citation type="journal article" date="2015" name="Nature">
        <title>Complex archaea that bridge the gap between prokaryotes and eukaryotes.</title>
        <authorList>
            <person name="Spang A."/>
            <person name="Saw J.H."/>
            <person name="Jorgensen S.L."/>
            <person name="Zaremba-Niedzwiedzka K."/>
            <person name="Martijn J."/>
            <person name="Lind A.E."/>
            <person name="van Eijk R."/>
            <person name="Schleper C."/>
            <person name="Guy L."/>
            <person name="Ettema T.J."/>
        </authorList>
    </citation>
    <scope>NUCLEOTIDE SEQUENCE</scope>
</reference>
<name>A0A0F9ULG3_9ZZZZ</name>
<proteinExistence type="predicted"/>
<organism evidence="1">
    <name type="scientific">marine sediment metagenome</name>
    <dbReference type="NCBI Taxonomy" id="412755"/>
    <lineage>
        <taxon>unclassified sequences</taxon>
        <taxon>metagenomes</taxon>
        <taxon>ecological metagenomes</taxon>
    </lineage>
</organism>
<gene>
    <name evidence="1" type="ORF">LCGC14_0592260</name>
</gene>
<sequence length="133" mass="14206">MTVLTPASDFAVYLRAQLTGEPTIFVQGFPANPDDVIATLVTGGGSQRLAMGMVVVTQEFSVQVLTRGARARGRETEALMQDVHTELQALANVTMDATTYALVTAAGEPAFLSTDLEGRPIWAANYNVIFVEA</sequence>